<reference evidence="2" key="2">
    <citation type="submission" date="2020-04" db="EMBL/GenBank/DDBJ databases">
        <authorList>
            <consortium name="NCBI Genome Project"/>
        </authorList>
    </citation>
    <scope>NUCLEOTIDE SEQUENCE</scope>
    <source>
        <strain evidence="2">CBS 342.82</strain>
    </source>
</reference>
<dbReference type="PANTHER" id="PTHR37535">
    <property type="entry name" value="FLUG DOMAIN PROTEIN"/>
    <property type="match status" value="1"/>
</dbReference>
<dbReference type="InterPro" id="IPR021842">
    <property type="entry name" value="DUF3435"/>
</dbReference>
<dbReference type="OrthoDB" id="3943630at2759"/>
<evidence type="ECO:0000313" key="2">
    <source>
        <dbReference type="RefSeq" id="XP_033454761.1"/>
    </source>
</evidence>
<sequence>MTSQSTDERRAYLRALARGEVVRPLKPAKLSLPYAKTQKSVTKAWVDFHNEIEQPIDENDPFATMPTCDTLRSFCSYCIDTKKGQLEDKLCIASLWKYIQTIAGLIRHRHNKQLDPSTKKNLKAYIYEDCVAEGASKKARPRPVATTPVVLDLVKFLWTRDIGAMHPRMRLQLSCLLLILLFQGIRPGSIVESSAHKGVNEGVFYKDLTVRYIKADDGKPRIVIDVQYRNLKGARGHENRYLTVAEVATSKSSKSGAWTWLDLRPQNRGLDLLERSEGMA</sequence>
<dbReference type="PANTHER" id="PTHR37535:SF3">
    <property type="entry name" value="FLUG DOMAIN-CONTAINING PROTEIN"/>
    <property type="match status" value="1"/>
</dbReference>
<organism evidence="2">
    <name type="scientific">Dissoconium aciculare CBS 342.82</name>
    <dbReference type="NCBI Taxonomy" id="1314786"/>
    <lineage>
        <taxon>Eukaryota</taxon>
        <taxon>Fungi</taxon>
        <taxon>Dikarya</taxon>
        <taxon>Ascomycota</taxon>
        <taxon>Pezizomycotina</taxon>
        <taxon>Dothideomycetes</taxon>
        <taxon>Dothideomycetidae</taxon>
        <taxon>Mycosphaerellales</taxon>
        <taxon>Dissoconiaceae</taxon>
        <taxon>Dissoconium</taxon>
    </lineage>
</organism>
<accession>A0A6J3LPB4</accession>
<proteinExistence type="predicted"/>
<dbReference type="AlphaFoldDB" id="A0A6J3LPB4"/>
<reference evidence="2" key="3">
    <citation type="submission" date="2025-08" db="UniProtKB">
        <authorList>
            <consortium name="RefSeq"/>
        </authorList>
    </citation>
    <scope>IDENTIFICATION</scope>
    <source>
        <strain evidence="2">CBS 342.82</strain>
    </source>
</reference>
<gene>
    <name evidence="2" type="ORF">K489DRAFT_385582</name>
</gene>
<dbReference type="RefSeq" id="XP_033454761.1">
    <property type="nucleotide sequence ID" value="XM_033606137.1"/>
</dbReference>
<evidence type="ECO:0000313" key="1">
    <source>
        <dbReference type="Proteomes" id="UP000504637"/>
    </source>
</evidence>
<dbReference type="Proteomes" id="UP000504637">
    <property type="component" value="Unplaced"/>
</dbReference>
<name>A0A6J3LPB4_9PEZI</name>
<dbReference type="GeneID" id="54363937"/>
<reference evidence="2" key="1">
    <citation type="submission" date="2020-01" db="EMBL/GenBank/DDBJ databases">
        <authorList>
            <consortium name="DOE Joint Genome Institute"/>
            <person name="Haridas S."/>
            <person name="Albert R."/>
            <person name="Binder M."/>
            <person name="Bloem J."/>
            <person name="Labutti K."/>
            <person name="Salamov A."/>
            <person name="Andreopoulos B."/>
            <person name="Baker S.E."/>
            <person name="Barry K."/>
            <person name="Bills G."/>
            <person name="Bluhm B.H."/>
            <person name="Cannon C."/>
            <person name="Castanera R."/>
            <person name="Culley D.E."/>
            <person name="Daum C."/>
            <person name="Ezra D."/>
            <person name="Gonzalez J.B."/>
            <person name="Henrissat B."/>
            <person name="Kuo A."/>
            <person name="Liang C."/>
            <person name="Lipzen A."/>
            <person name="Lutzoni F."/>
            <person name="Magnuson J."/>
            <person name="Mondo S."/>
            <person name="Nolan M."/>
            <person name="Ohm R."/>
            <person name="Pangilinan J."/>
            <person name="Park H.-J."/>
            <person name="Ramirez L."/>
            <person name="Alfaro M."/>
            <person name="Sun H."/>
            <person name="Tritt A."/>
            <person name="Yoshinaga Y."/>
            <person name="Zwiers L.-H."/>
            <person name="Turgeon B.G."/>
            <person name="Goodwin S.B."/>
            <person name="Spatafora J.W."/>
            <person name="Crous P.W."/>
            <person name="Grigoriev I.V."/>
        </authorList>
    </citation>
    <scope>NUCLEOTIDE SEQUENCE</scope>
    <source>
        <strain evidence="2">CBS 342.82</strain>
    </source>
</reference>
<dbReference type="Pfam" id="PF11917">
    <property type="entry name" value="DUF3435"/>
    <property type="match status" value="1"/>
</dbReference>
<keyword evidence="1" id="KW-1185">Reference proteome</keyword>
<protein>
    <submittedName>
        <fullName evidence="2">Uncharacterized protein</fullName>
    </submittedName>
</protein>